<reference evidence="4" key="1">
    <citation type="journal article" date="2019" name="Int. J. Syst. Evol. Microbiol.">
        <title>The Global Catalogue of Microorganisms (GCM) 10K type strain sequencing project: providing services to taxonomists for standard genome sequencing and annotation.</title>
        <authorList>
            <consortium name="The Broad Institute Genomics Platform"/>
            <consortium name="The Broad Institute Genome Sequencing Center for Infectious Disease"/>
            <person name="Wu L."/>
            <person name="Ma J."/>
        </authorList>
    </citation>
    <scope>NUCLEOTIDE SEQUENCE [LARGE SCALE GENOMIC DNA]</scope>
    <source>
        <strain evidence="4">JCM 18303</strain>
    </source>
</reference>
<evidence type="ECO:0000259" key="2">
    <source>
        <dbReference type="SMART" id="SM00909"/>
    </source>
</evidence>
<dbReference type="Proteomes" id="UP001428817">
    <property type="component" value="Unassembled WGS sequence"/>
</dbReference>
<evidence type="ECO:0000256" key="1">
    <source>
        <dbReference type="SAM" id="MobiDB-lite"/>
    </source>
</evidence>
<dbReference type="InterPro" id="IPR018911">
    <property type="entry name" value="Gmad2_Ig-like_dom"/>
</dbReference>
<keyword evidence="4" id="KW-1185">Reference proteome</keyword>
<organism evidence="3 4">
    <name type="scientific">Pseudonocardia eucalypti</name>
    <dbReference type="NCBI Taxonomy" id="648755"/>
    <lineage>
        <taxon>Bacteria</taxon>
        <taxon>Bacillati</taxon>
        <taxon>Actinomycetota</taxon>
        <taxon>Actinomycetes</taxon>
        <taxon>Pseudonocardiales</taxon>
        <taxon>Pseudonocardiaceae</taxon>
        <taxon>Pseudonocardia</taxon>
    </lineage>
</organism>
<dbReference type="Pfam" id="PF10646">
    <property type="entry name" value="Germane"/>
    <property type="match status" value="1"/>
</dbReference>
<feature type="region of interest" description="Disordered" evidence="1">
    <location>
        <begin position="21"/>
        <end position="51"/>
    </location>
</feature>
<protein>
    <recommendedName>
        <fullName evidence="2">GerMN domain-containing protein</fullName>
    </recommendedName>
</protein>
<dbReference type="SMART" id="SM00909">
    <property type="entry name" value="Germane"/>
    <property type="match status" value="1"/>
</dbReference>
<gene>
    <name evidence="3" type="ORF">GCM10023321_03030</name>
</gene>
<evidence type="ECO:0000313" key="3">
    <source>
        <dbReference type="EMBL" id="GAA5145325.1"/>
    </source>
</evidence>
<proteinExistence type="predicted"/>
<comment type="caution">
    <text evidence="3">The sequence shown here is derived from an EMBL/GenBank/DDBJ whole genome shotgun (WGS) entry which is preliminary data.</text>
</comment>
<dbReference type="InterPro" id="IPR019606">
    <property type="entry name" value="GerMN"/>
</dbReference>
<accession>A0ABP9PI90</accession>
<sequence>MRATRAAVGLVIAGALLGGCGTSETGAPTGGTESSGPGPSSSEEAPGNAVPVYYGAKTGAGWRLYREFHKTHDDDAATSAVRDALSGDAAVDPDYKSLWPSGWAPRGPVKHAGGVITVDLTEPNDEGEEATKETTDLAVQQLIYTAQGALQSKDPVRILVAGKPVEHLLGFVSTAKPISRVDPTKVRSLVQIDNPMDGGTVGRSVKVSGEARVWEGNLLWRVVRGGAASGDVVQKGHTTTRSGMEFAPYSFTVTLEPGEYTLVAEESDESDGQGRAPYSDTKKITVR</sequence>
<dbReference type="PROSITE" id="PS51257">
    <property type="entry name" value="PROKAR_LIPOPROTEIN"/>
    <property type="match status" value="1"/>
</dbReference>
<evidence type="ECO:0000313" key="4">
    <source>
        <dbReference type="Proteomes" id="UP001428817"/>
    </source>
</evidence>
<feature type="compositionally biased region" description="Low complexity" evidence="1">
    <location>
        <begin position="22"/>
        <end position="47"/>
    </location>
</feature>
<name>A0ABP9PI90_9PSEU</name>
<dbReference type="Pfam" id="PF10648">
    <property type="entry name" value="Gmad2"/>
    <property type="match status" value="1"/>
</dbReference>
<feature type="domain" description="GerMN" evidence="2">
    <location>
        <begin position="77"/>
        <end position="169"/>
    </location>
</feature>
<feature type="region of interest" description="Disordered" evidence="1">
    <location>
        <begin position="264"/>
        <end position="287"/>
    </location>
</feature>
<dbReference type="RefSeq" id="WP_185058581.1">
    <property type="nucleotide sequence ID" value="NZ_BAABJP010000001.1"/>
</dbReference>
<dbReference type="EMBL" id="BAABJP010000001">
    <property type="protein sequence ID" value="GAA5145325.1"/>
    <property type="molecule type" value="Genomic_DNA"/>
</dbReference>